<evidence type="ECO:0000313" key="2">
    <source>
        <dbReference type="Proteomes" id="UP001177212"/>
    </source>
</evidence>
<accession>A0ABT9FG97</accession>
<proteinExistence type="predicted"/>
<organism evidence="1 2">
    <name type="scientific">Pseudoalteromonas marina</name>
    <dbReference type="NCBI Taxonomy" id="267375"/>
    <lineage>
        <taxon>Bacteria</taxon>
        <taxon>Pseudomonadati</taxon>
        <taxon>Pseudomonadota</taxon>
        <taxon>Gammaproteobacteria</taxon>
        <taxon>Alteromonadales</taxon>
        <taxon>Pseudoalteromonadaceae</taxon>
        <taxon>Pseudoalteromonas</taxon>
    </lineage>
</organism>
<dbReference type="Proteomes" id="UP001177212">
    <property type="component" value="Unassembled WGS sequence"/>
</dbReference>
<protein>
    <submittedName>
        <fullName evidence="1">Uncharacterized protein</fullName>
    </submittedName>
</protein>
<sequence>MRLAILSAAFFVGLGVSLPVSGQINDSGVFDHNLFSQKTIESHGEVLLTPKLNLDEGYLMAEKLAKSNAAKLFGEYYEVVREVDDQTGDIKEVVVSVNAAIMKYEVVSKSASTIDGNIVLRVDIKATADKKDLSAALNRYYENEQSKNNVRNMSEKVVELQDKLFEQELMIKRLMLDAKNASGLKSSVDIAELQANYTNQFKDYDYQLKSLKEALLFVDGSEIEGDYKEQKISGGREKYIQLLREKYAKTYLYISQTTKPSFLDKTQVTEIKVKLSGYEDGFDYLFKELVLRPVYRGLQSPRYSGYVEVSPSNPVSEVVYDYDLDLVVTINGVDVSLPIIKSYVNRNGYNPKGMYFNQQFNEPKHLHHRLISHKHKKSIDDFFDKMKFSSPLGQDISVYYRLVLTELSTGKVIDIKTTKGAV</sequence>
<dbReference type="RefSeq" id="WP_305472552.1">
    <property type="nucleotide sequence ID" value="NZ_JAUYVT010000014.1"/>
</dbReference>
<dbReference type="EMBL" id="JAUYVT010000014">
    <property type="protein sequence ID" value="MDP2565813.1"/>
    <property type="molecule type" value="Genomic_DNA"/>
</dbReference>
<comment type="caution">
    <text evidence="1">The sequence shown here is derived from an EMBL/GenBank/DDBJ whole genome shotgun (WGS) entry which is preliminary data.</text>
</comment>
<keyword evidence="2" id="KW-1185">Reference proteome</keyword>
<evidence type="ECO:0000313" key="1">
    <source>
        <dbReference type="EMBL" id="MDP2565813.1"/>
    </source>
</evidence>
<reference evidence="1" key="1">
    <citation type="submission" date="2023-07" db="EMBL/GenBank/DDBJ databases">
        <title>Genome content predicts the carbon catabolic preferences of heterotrophic bacteria.</title>
        <authorList>
            <person name="Gralka M."/>
        </authorList>
    </citation>
    <scope>NUCLEOTIDE SEQUENCE</scope>
    <source>
        <strain evidence="1">4G09</strain>
    </source>
</reference>
<gene>
    <name evidence="1" type="ORF">Q8W34_14295</name>
</gene>
<name>A0ABT9FG97_9GAMM</name>